<keyword evidence="3" id="KW-1185">Reference proteome</keyword>
<accession>A0AAW9Q961</accession>
<comment type="caution">
    <text evidence="2">The sequence shown here is derived from an EMBL/GenBank/DDBJ whole genome shotgun (WGS) entry which is preliminary data.</text>
</comment>
<gene>
    <name evidence="2" type="ORF">V4F39_20770</name>
</gene>
<evidence type="ECO:0000313" key="3">
    <source>
        <dbReference type="Proteomes" id="UP001336250"/>
    </source>
</evidence>
<reference evidence="2 3" key="1">
    <citation type="submission" date="2024-02" db="EMBL/GenBank/DDBJ databases">
        <title>Genome sequence of Aquincola sp. MAHUQ-54.</title>
        <authorList>
            <person name="Huq M.A."/>
        </authorList>
    </citation>
    <scope>NUCLEOTIDE SEQUENCE [LARGE SCALE GENOMIC DNA]</scope>
    <source>
        <strain evidence="2 3">MAHUQ-54</strain>
    </source>
</reference>
<dbReference type="EMBL" id="JAZIBG010000041">
    <property type="protein sequence ID" value="MEF7616361.1"/>
    <property type="molecule type" value="Genomic_DNA"/>
</dbReference>
<proteinExistence type="predicted"/>
<dbReference type="RefSeq" id="WP_332291836.1">
    <property type="nucleotide sequence ID" value="NZ_JAZIBG010000041.1"/>
</dbReference>
<evidence type="ECO:0000313" key="2">
    <source>
        <dbReference type="EMBL" id="MEF7616361.1"/>
    </source>
</evidence>
<dbReference type="Proteomes" id="UP001336250">
    <property type="component" value="Unassembled WGS sequence"/>
</dbReference>
<dbReference type="AlphaFoldDB" id="A0AAW9Q961"/>
<organism evidence="2 3">
    <name type="scientific">Aquincola agrisoli</name>
    <dbReference type="NCBI Taxonomy" id="3119538"/>
    <lineage>
        <taxon>Bacteria</taxon>
        <taxon>Pseudomonadati</taxon>
        <taxon>Pseudomonadota</taxon>
        <taxon>Betaproteobacteria</taxon>
        <taxon>Burkholderiales</taxon>
        <taxon>Sphaerotilaceae</taxon>
        <taxon>Aquincola</taxon>
    </lineage>
</organism>
<feature type="compositionally biased region" description="Low complexity" evidence="1">
    <location>
        <begin position="565"/>
        <end position="574"/>
    </location>
</feature>
<feature type="region of interest" description="Disordered" evidence="1">
    <location>
        <begin position="565"/>
        <end position="593"/>
    </location>
</feature>
<name>A0AAW9Q961_9BURK</name>
<protein>
    <submittedName>
        <fullName evidence="2">Uncharacterized protein</fullName>
    </submittedName>
</protein>
<evidence type="ECO:0000256" key="1">
    <source>
        <dbReference type="SAM" id="MobiDB-lite"/>
    </source>
</evidence>
<sequence length="593" mass="61903">MSTITDLYRQRRAASVAHCEAPAPPCSRCGMLACLCRPRFFAGQVLTADDLNRLDAYMRGKHRLHNRQLHGWGVVNGLEVTCIPCGSGVTVSCGYAISPCGDDIVVCEPVAVDVCALIGRCQPVLPVCDPPRPAGSVPCPEAEQEWVLAIRYAEAPTRGVQPLYGAPAAGCGCGNAGCGCGGGAGCTCGGGAKAAAPCPPARPRGAPVQCEPTVVCEGFTFEVYRRPVRNPNDGDDGDRSDAALLRRFQCCVQALLRNAPPQPAEPPTGNPAGWQLWAVRFKAHLLARLSERPGTNCELLARLQALVIPPAGNAAGLPAALQLLAVVFVDALFGCLCSALLPPCPLPSPDERVPLATLHVSGGDCRVLRICNWSTERRIAVTMPALEYWLSTLPFFEALRELLQKACCFDLASLLRGDRQDDAPGAAGTVGALRAAAPGDLGDRGALADERATLRLNPQLDDPQPLQGFSRAFAQSLFTPGRTITAEALLDGLLSGRGDLALDAGALPGWLAANQLGRPIGSVFGAELAAVFRPDADTAGLQRTVAELAARVKVNEVEIAALRGHGVPGADPAGPAGPGVPPASPGRAKRGRK</sequence>